<comment type="subcellular location">
    <subcellularLocation>
        <location evidence="1">Cytoplasm</location>
    </subcellularLocation>
</comment>
<dbReference type="EMBL" id="KZ308197">
    <property type="protein sequence ID" value="KAG8224448.1"/>
    <property type="molecule type" value="Genomic_DNA"/>
</dbReference>
<dbReference type="PANTHER" id="PTHR23322">
    <property type="entry name" value="FAS-ASSOCIATED PROTEIN"/>
    <property type="match status" value="1"/>
</dbReference>
<dbReference type="SMART" id="SM00166">
    <property type="entry name" value="UBX"/>
    <property type="match status" value="1"/>
</dbReference>
<dbReference type="AlphaFoldDB" id="A0A8K0NWN9"/>
<dbReference type="Proteomes" id="UP000792457">
    <property type="component" value="Unassembled WGS sequence"/>
</dbReference>
<keyword evidence="7" id="KW-1185">Reference proteome</keyword>
<dbReference type="OrthoDB" id="1026733at2759"/>
<accession>A0A8K0NWN9</accession>
<dbReference type="GO" id="GO:0036503">
    <property type="term" value="P:ERAD pathway"/>
    <property type="evidence" value="ECO:0007669"/>
    <property type="project" value="TreeGrafter"/>
</dbReference>
<dbReference type="Pfam" id="PF21021">
    <property type="entry name" value="FAF1"/>
    <property type="match status" value="1"/>
</dbReference>
<dbReference type="Gene3D" id="3.10.20.90">
    <property type="entry name" value="Phosphatidylinositol 3-kinase Catalytic Subunit, Chain A, domain 1"/>
    <property type="match status" value="1"/>
</dbReference>
<organism evidence="6 7">
    <name type="scientific">Ladona fulva</name>
    <name type="common">Scarce chaser dragonfly</name>
    <name type="synonym">Libellula fulva</name>
    <dbReference type="NCBI Taxonomy" id="123851"/>
    <lineage>
        <taxon>Eukaryota</taxon>
        <taxon>Metazoa</taxon>
        <taxon>Ecdysozoa</taxon>
        <taxon>Arthropoda</taxon>
        <taxon>Hexapoda</taxon>
        <taxon>Insecta</taxon>
        <taxon>Pterygota</taxon>
        <taxon>Palaeoptera</taxon>
        <taxon>Odonata</taxon>
        <taxon>Epiprocta</taxon>
        <taxon>Anisoptera</taxon>
        <taxon>Libelluloidea</taxon>
        <taxon>Libellulidae</taxon>
        <taxon>Ladona</taxon>
    </lineage>
</organism>
<dbReference type="InterPro" id="IPR049483">
    <property type="entry name" value="FAF1_2-like_UAS"/>
</dbReference>
<reference evidence="6" key="1">
    <citation type="submission" date="2013-04" db="EMBL/GenBank/DDBJ databases">
        <authorList>
            <person name="Qu J."/>
            <person name="Murali S.C."/>
            <person name="Bandaranaike D."/>
            <person name="Bellair M."/>
            <person name="Blankenburg K."/>
            <person name="Chao H."/>
            <person name="Dinh H."/>
            <person name="Doddapaneni H."/>
            <person name="Downs B."/>
            <person name="Dugan-Rocha S."/>
            <person name="Elkadiri S."/>
            <person name="Gnanaolivu R.D."/>
            <person name="Hernandez B."/>
            <person name="Javaid M."/>
            <person name="Jayaseelan J.C."/>
            <person name="Lee S."/>
            <person name="Li M."/>
            <person name="Ming W."/>
            <person name="Munidasa M."/>
            <person name="Muniz J."/>
            <person name="Nguyen L."/>
            <person name="Ongeri F."/>
            <person name="Osuji N."/>
            <person name="Pu L.-L."/>
            <person name="Puazo M."/>
            <person name="Qu C."/>
            <person name="Quiroz J."/>
            <person name="Raj R."/>
            <person name="Weissenberger G."/>
            <person name="Xin Y."/>
            <person name="Zou X."/>
            <person name="Han Y."/>
            <person name="Richards S."/>
            <person name="Worley K."/>
            <person name="Muzny D."/>
            <person name="Gibbs R."/>
        </authorList>
    </citation>
    <scope>NUCLEOTIDE SEQUENCE</scope>
    <source>
        <strain evidence="6">Sampled in the wild</strain>
    </source>
</reference>
<dbReference type="Pfam" id="PF00789">
    <property type="entry name" value="UBX"/>
    <property type="match status" value="1"/>
</dbReference>
<dbReference type="Gene3D" id="1.10.8.10">
    <property type="entry name" value="DNA helicase RuvA subunit, C-terminal domain"/>
    <property type="match status" value="1"/>
</dbReference>
<evidence type="ECO:0000256" key="4">
    <source>
        <dbReference type="SAM" id="MobiDB-lite"/>
    </source>
</evidence>
<dbReference type="InterPro" id="IPR001012">
    <property type="entry name" value="UBX_dom"/>
</dbReference>
<protein>
    <recommendedName>
        <fullName evidence="5">UBX domain-containing protein</fullName>
    </recommendedName>
</protein>
<dbReference type="Pfam" id="PF22566">
    <property type="entry name" value="UBA_8"/>
    <property type="match status" value="1"/>
</dbReference>
<evidence type="ECO:0000259" key="5">
    <source>
        <dbReference type="PROSITE" id="PS50033"/>
    </source>
</evidence>
<dbReference type="PROSITE" id="PS50033">
    <property type="entry name" value="UBX"/>
    <property type="match status" value="1"/>
</dbReference>
<dbReference type="CDD" id="cd16120">
    <property type="entry name" value="UBX_UBXN3B"/>
    <property type="match status" value="1"/>
</dbReference>
<evidence type="ECO:0000256" key="2">
    <source>
        <dbReference type="ARBA" id="ARBA00022490"/>
    </source>
</evidence>
<dbReference type="InterPro" id="IPR006577">
    <property type="entry name" value="UAS"/>
</dbReference>
<dbReference type="SUPFAM" id="SSF52833">
    <property type="entry name" value="Thioredoxin-like"/>
    <property type="match status" value="1"/>
</dbReference>
<reference evidence="6" key="2">
    <citation type="submission" date="2017-10" db="EMBL/GenBank/DDBJ databases">
        <title>Ladona fulva Genome sequencing and assembly.</title>
        <authorList>
            <person name="Murali S."/>
            <person name="Richards S."/>
            <person name="Bandaranaike D."/>
            <person name="Bellair M."/>
            <person name="Blankenburg K."/>
            <person name="Chao H."/>
            <person name="Dinh H."/>
            <person name="Doddapaneni H."/>
            <person name="Dugan-Rocha S."/>
            <person name="Elkadiri S."/>
            <person name="Gnanaolivu R."/>
            <person name="Hernandez B."/>
            <person name="Skinner E."/>
            <person name="Javaid M."/>
            <person name="Lee S."/>
            <person name="Li M."/>
            <person name="Ming W."/>
            <person name="Munidasa M."/>
            <person name="Muniz J."/>
            <person name="Nguyen L."/>
            <person name="Hughes D."/>
            <person name="Osuji N."/>
            <person name="Pu L.-L."/>
            <person name="Puazo M."/>
            <person name="Qu C."/>
            <person name="Quiroz J."/>
            <person name="Raj R."/>
            <person name="Weissenberger G."/>
            <person name="Xin Y."/>
            <person name="Zou X."/>
            <person name="Han Y."/>
            <person name="Worley K."/>
            <person name="Muzny D."/>
            <person name="Gibbs R."/>
        </authorList>
    </citation>
    <scope>NUCLEOTIDE SEQUENCE</scope>
    <source>
        <strain evidence="6">Sampled in the wild</strain>
    </source>
</reference>
<dbReference type="InterPro" id="IPR050730">
    <property type="entry name" value="UBX_domain-protein"/>
</dbReference>
<dbReference type="GO" id="GO:0005783">
    <property type="term" value="C:endoplasmic reticulum"/>
    <property type="evidence" value="ECO:0007669"/>
    <property type="project" value="TreeGrafter"/>
</dbReference>
<keyword evidence="3" id="KW-0175">Coiled coil</keyword>
<dbReference type="InterPro" id="IPR036249">
    <property type="entry name" value="Thioredoxin-like_sf"/>
</dbReference>
<keyword evidence="2" id="KW-0963">Cytoplasm</keyword>
<comment type="caution">
    <text evidence="6">The sequence shown here is derived from an EMBL/GenBank/DDBJ whole genome shotgun (WGS) entry which is preliminary data.</text>
</comment>
<evidence type="ECO:0000256" key="3">
    <source>
        <dbReference type="ARBA" id="ARBA00023054"/>
    </source>
</evidence>
<evidence type="ECO:0000313" key="7">
    <source>
        <dbReference type="Proteomes" id="UP000792457"/>
    </source>
</evidence>
<evidence type="ECO:0000313" key="6">
    <source>
        <dbReference type="EMBL" id="KAG8224448.1"/>
    </source>
</evidence>
<dbReference type="InterPro" id="IPR054109">
    <property type="entry name" value="UBA_8"/>
</dbReference>
<name>A0A8K0NWN9_LADFU</name>
<feature type="region of interest" description="Disordered" evidence="4">
    <location>
        <begin position="324"/>
        <end position="371"/>
    </location>
</feature>
<dbReference type="Gene3D" id="3.40.30.10">
    <property type="entry name" value="Glutaredoxin"/>
    <property type="match status" value="1"/>
</dbReference>
<dbReference type="SUPFAM" id="SSF54236">
    <property type="entry name" value="Ubiquitin-like"/>
    <property type="match status" value="1"/>
</dbReference>
<feature type="compositionally biased region" description="Basic and acidic residues" evidence="4">
    <location>
        <begin position="340"/>
        <end position="371"/>
    </location>
</feature>
<sequence length="483" mass="55747">MIYEKILCYHNRGRLKLIHTVIMAENEALTGEQTEKLLQFQELTGIEDISVCQDVLQRHSWDLEVAVQDQLNMREGRPSVFFSSRERDNPSPVVDAVGSRGRSVVPSRGFPSGSWWRWGESSGETRRRGITGFITGLFSFVFQLCYRTITSIIFSAVNMLRPDPRLFGTDPVADVASFVTDFESNFGTIHPIFFRGSYSDALAHAKRDLRFLMVYLHCPQHQDTPTFCRSTLGDPDFVAFVDSQALFWGCSVTSPEGYKVALTLRECSYPFLALLVLRDTKMTVVGRLEGAVGPRELIMTLQTLMAENEASLIAARADRNERSFTQTLRRQQDEAYAESLRADREKERRRQEEREKEEEEQRKREEALQEEQRRIEEIRRRKIEWATRVPDEPSPDDPEAVHVVIKLPSGKRLERRFRLGHPLQALYYYVFCHPDSPDSFEIATNFPKRVLNCMPTENEESTQTLEQIGLRRGEVLFVYDLEA</sequence>
<dbReference type="InterPro" id="IPR029071">
    <property type="entry name" value="Ubiquitin-like_domsf"/>
</dbReference>
<dbReference type="GO" id="GO:0043130">
    <property type="term" value="F:ubiquitin binding"/>
    <property type="evidence" value="ECO:0007669"/>
    <property type="project" value="TreeGrafter"/>
</dbReference>
<evidence type="ECO:0000256" key="1">
    <source>
        <dbReference type="ARBA" id="ARBA00004496"/>
    </source>
</evidence>
<proteinExistence type="predicted"/>
<feature type="domain" description="UBX" evidence="5">
    <location>
        <begin position="396"/>
        <end position="478"/>
    </location>
</feature>
<dbReference type="CDD" id="cd14414">
    <property type="entry name" value="UBA_FAF2"/>
    <property type="match status" value="1"/>
</dbReference>
<dbReference type="SMART" id="SM00594">
    <property type="entry name" value="UAS"/>
    <property type="match status" value="1"/>
</dbReference>
<dbReference type="PANTHER" id="PTHR23322:SF1">
    <property type="entry name" value="FAS-ASSOCIATED FACTOR 2"/>
    <property type="match status" value="1"/>
</dbReference>
<gene>
    <name evidence="6" type="ORF">J437_LFUL003171</name>
</gene>